<dbReference type="EMBL" id="KM236237">
    <property type="protein sequence ID" value="AIK67981.1"/>
    <property type="molecule type" value="Genomic_DNA"/>
</dbReference>
<dbReference type="Pfam" id="PF10789">
    <property type="entry name" value="Phage_RpbA"/>
    <property type="match status" value="1"/>
</dbReference>
<evidence type="ECO:0000313" key="1">
    <source>
        <dbReference type="EMBL" id="AIK67981.1"/>
    </source>
</evidence>
<reference evidence="1 2" key="1">
    <citation type="submission" date="2014-07" db="EMBL/GenBank/DDBJ databases">
        <title>Complete Genome of Citrobacter freundii Myophage Miller.</title>
        <authorList>
            <person name="Hwang K."/>
            <person name="Luna A.J."/>
            <person name="Hernandez A.C."/>
            <person name="Everett G.F.K."/>
        </authorList>
    </citation>
    <scope>NUCLEOTIDE SEQUENCE [LARGE SCALE GENOMIC DNA]</scope>
</reference>
<name>A0A076YP67_9CAUD</name>
<organism evidence="1 2">
    <name type="scientific">Citrobacter phage Miller</name>
    <dbReference type="NCBI Taxonomy" id="1527524"/>
    <lineage>
        <taxon>Viruses</taxon>
        <taxon>Duplodnaviria</taxon>
        <taxon>Heunggongvirae</taxon>
        <taxon>Uroviricota</taxon>
        <taxon>Caudoviricetes</taxon>
        <taxon>Pantevenvirales</taxon>
        <taxon>Straboviridae</taxon>
        <taxon>Pseudotevenvirus</taxon>
        <taxon>Pseudotevenvirus miller</taxon>
    </lineage>
</organism>
<dbReference type="Proteomes" id="UP000201263">
    <property type="component" value="Segment"/>
</dbReference>
<sequence>MNLEQNVYVAHLNNVRKAWVGKVPGQVKAMFSAMPQAERFEHYKRVDEAVLAVHRGLVLDAREAGNKVNESESKKLLDNAADNVVATLINGTFA</sequence>
<protein>
    <submittedName>
        <fullName evidence="1">RNA polymerase binding protein</fullName>
    </submittedName>
</protein>
<keyword evidence="2" id="KW-1185">Reference proteome</keyword>
<dbReference type="InterPro" id="IPR019725">
    <property type="entry name" value="Phage_T4_P15K_Rpol-bd"/>
</dbReference>
<proteinExistence type="predicted"/>
<evidence type="ECO:0000313" key="2">
    <source>
        <dbReference type="Proteomes" id="UP000201263"/>
    </source>
</evidence>
<accession>A0A076YP67</accession>
<dbReference type="KEGG" id="vg:22113517"/>
<gene>
    <name evidence="1" type="ORF">CPTMiller_0045</name>
</gene>
<dbReference type="RefSeq" id="YP_009097647.1">
    <property type="nucleotide sequence ID" value="NC_025414.1"/>
</dbReference>
<dbReference type="GeneID" id="22113517"/>